<name>A0A9D2SFN9_9FIRM</name>
<dbReference type="AlphaFoldDB" id="A0A9D2SFN9"/>
<sequence>MVKRRVWALVAWGLGALFLLVWLFVGAGTQWFGLASLWEEASSPWNYHYTSTWDPVVSRVRGLSIAWGHGPVEVRSSPSSQVVVTEYAGETLQGEAKLRLSSSRGVLRIQWDRSPLGLSSFLPQEKRLVVEVPVEVATQLREFTCENLSGSITVDRITAQETCVRSGSGDLFLSGLQGETIQVSTNSGALRWQGGAAQDLEVELGSGSGELVNVEAEACRLSTVSAPVTYTGSGRQMEVCTVSGPVRAELSACPEEGTFQAVSGSLEVALPENPGFEARCQSLSGTFVSEFPGKSAQGVLYGAGGPLLQFSTTSGDVHIQRRSGSAL</sequence>
<evidence type="ECO:0000313" key="2">
    <source>
        <dbReference type="EMBL" id="HJB98729.1"/>
    </source>
</evidence>
<proteinExistence type="predicted"/>
<organism evidence="2 3">
    <name type="scientific">Candidatus Acutalibacter pullicola</name>
    <dbReference type="NCBI Taxonomy" id="2838417"/>
    <lineage>
        <taxon>Bacteria</taxon>
        <taxon>Bacillati</taxon>
        <taxon>Bacillota</taxon>
        <taxon>Clostridia</taxon>
        <taxon>Eubacteriales</taxon>
        <taxon>Acutalibacteraceae</taxon>
        <taxon>Acutalibacter</taxon>
    </lineage>
</organism>
<dbReference type="Pfam" id="PF13349">
    <property type="entry name" value="DUF4097"/>
    <property type="match status" value="1"/>
</dbReference>
<dbReference type="Proteomes" id="UP000826793">
    <property type="component" value="Unassembled WGS sequence"/>
</dbReference>
<protein>
    <submittedName>
        <fullName evidence="2">DUF4097 domain-containing protein</fullName>
    </submittedName>
</protein>
<dbReference type="EMBL" id="DWXG01000077">
    <property type="protein sequence ID" value="HJB98729.1"/>
    <property type="molecule type" value="Genomic_DNA"/>
</dbReference>
<reference evidence="2" key="1">
    <citation type="journal article" date="2021" name="PeerJ">
        <title>Extensive microbial diversity within the chicken gut microbiome revealed by metagenomics and culture.</title>
        <authorList>
            <person name="Gilroy R."/>
            <person name="Ravi A."/>
            <person name="Getino M."/>
            <person name="Pursley I."/>
            <person name="Horton D.L."/>
            <person name="Alikhan N.F."/>
            <person name="Baker D."/>
            <person name="Gharbi K."/>
            <person name="Hall N."/>
            <person name="Watson M."/>
            <person name="Adriaenssens E.M."/>
            <person name="Foster-Nyarko E."/>
            <person name="Jarju S."/>
            <person name="Secka A."/>
            <person name="Antonio M."/>
            <person name="Oren A."/>
            <person name="Chaudhuri R.R."/>
            <person name="La Ragione R."/>
            <person name="Hildebrand F."/>
            <person name="Pallen M.J."/>
        </authorList>
    </citation>
    <scope>NUCLEOTIDE SEQUENCE</scope>
    <source>
        <strain evidence="2">CHK185-1770</strain>
    </source>
</reference>
<dbReference type="InterPro" id="IPR025164">
    <property type="entry name" value="Toastrack_DUF4097"/>
</dbReference>
<gene>
    <name evidence="2" type="ORF">H9710_09155</name>
</gene>
<feature type="domain" description="DUF4097" evidence="1">
    <location>
        <begin position="70"/>
        <end position="319"/>
    </location>
</feature>
<comment type="caution">
    <text evidence="2">The sequence shown here is derived from an EMBL/GenBank/DDBJ whole genome shotgun (WGS) entry which is preliminary data.</text>
</comment>
<accession>A0A9D2SFN9</accession>
<dbReference type="Gene3D" id="2.160.20.120">
    <property type="match status" value="1"/>
</dbReference>
<reference evidence="2" key="2">
    <citation type="submission" date="2021-04" db="EMBL/GenBank/DDBJ databases">
        <authorList>
            <person name="Gilroy R."/>
        </authorList>
    </citation>
    <scope>NUCLEOTIDE SEQUENCE</scope>
    <source>
        <strain evidence="2">CHK185-1770</strain>
    </source>
</reference>
<evidence type="ECO:0000259" key="1">
    <source>
        <dbReference type="Pfam" id="PF13349"/>
    </source>
</evidence>
<evidence type="ECO:0000313" key="3">
    <source>
        <dbReference type="Proteomes" id="UP000826793"/>
    </source>
</evidence>